<evidence type="ECO:0000313" key="3">
    <source>
        <dbReference type="EMBL" id="PWW76211.1"/>
    </source>
</evidence>
<organism evidence="3 4">
    <name type="scientific">Tuber magnatum</name>
    <name type="common">white Piedmont truffle</name>
    <dbReference type="NCBI Taxonomy" id="42249"/>
    <lineage>
        <taxon>Eukaryota</taxon>
        <taxon>Fungi</taxon>
        <taxon>Dikarya</taxon>
        <taxon>Ascomycota</taxon>
        <taxon>Pezizomycotina</taxon>
        <taxon>Pezizomycetes</taxon>
        <taxon>Pezizales</taxon>
        <taxon>Tuberaceae</taxon>
        <taxon>Tuber</taxon>
    </lineage>
</organism>
<evidence type="ECO:0000256" key="1">
    <source>
        <dbReference type="SAM" id="MobiDB-lite"/>
    </source>
</evidence>
<protein>
    <submittedName>
        <fullName evidence="3">Uncharacterized protein</fullName>
    </submittedName>
</protein>
<proteinExistence type="predicted"/>
<dbReference type="AlphaFoldDB" id="A0A317SSY5"/>
<sequence length="102" mass="10247">MAASTSPSSLLARVLMLFLLLAMLASTVNALSASGTGLAVSPTTNSTAEPTYTTPAVPTGTSDQPSSANTLSSTAALFGALIAVSCHPTPTGMLKLVRWHGN</sequence>
<feature type="signal peptide" evidence="2">
    <location>
        <begin position="1"/>
        <end position="30"/>
    </location>
</feature>
<evidence type="ECO:0000256" key="2">
    <source>
        <dbReference type="SAM" id="SignalP"/>
    </source>
</evidence>
<comment type="caution">
    <text evidence="3">The sequence shown here is derived from an EMBL/GenBank/DDBJ whole genome shotgun (WGS) entry which is preliminary data.</text>
</comment>
<accession>A0A317SSY5</accession>
<feature type="region of interest" description="Disordered" evidence="1">
    <location>
        <begin position="39"/>
        <end position="69"/>
    </location>
</feature>
<name>A0A317SSY5_9PEZI</name>
<reference evidence="3 4" key="1">
    <citation type="submission" date="2018-03" db="EMBL/GenBank/DDBJ databases">
        <title>Genomes of Pezizomycetes fungi and the evolution of truffles.</title>
        <authorList>
            <person name="Murat C."/>
            <person name="Payen T."/>
            <person name="Noel B."/>
            <person name="Kuo A."/>
            <person name="Martin F.M."/>
        </authorList>
    </citation>
    <scope>NUCLEOTIDE SEQUENCE [LARGE SCALE GENOMIC DNA]</scope>
    <source>
        <strain evidence="3">091103-1</strain>
    </source>
</reference>
<keyword evidence="4" id="KW-1185">Reference proteome</keyword>
<dbReference type="Proteomes" id="UP000246991">
    <property type="component" value="Unassembled WGS sequence"/>
</dbReference>
<keyword evidence="2" id="KW-0732">Signal</keyword>
<feature type="compositionally biased region" description="Polar residues" evidence="1">
    <location>
        <begin position="39"/>
        <end position="65"/>
    </location>
</feature>
<evidence type="ECO:0000313" key="4">
    <source>
        <dbReference type="Proteomes" id="UP000246991"/>
    </source>
</evidence>
<gene>
    <name evidence="3" type="ORF">C7212DRAFT_321870</name>
</gene>
<dbReference type="OrthoDB" id="10548775at2759"/>
<feature type="chain" id="PRO_5016375045" evidence="2">
    <location>
        <begin position="31"/>
        <end position="102"/>
    </location>
</feature>
<dbReference type="EMBL" id="PYWC01000035">
    <property type="protein sequence ID" value="PWW76211.1"/>
    <property type="molecule type" value="Genomic_DNA"/>
</dbReference>